<evidence type="ECO:0000313" key="1">
    <source>
        <dbReference type="EMBL" id="PSW18209.1"/>
    </source>
</evidence>
<evidence type="ECO:0008006" key="3">
    <source>
        <dbReference type="Google" id="ProtNLM"/>
    </source>
</evidence>
<organism evidence="1 2">
    <name type="scientific">Photobacterium sanctipauli</name>
    <dbReference type="NCBI Taxonomy" id="1342794"/>
    <lineage>
        <taxon>Bacteria</taxon>
        <taxon>Pseudomonadati</taxon>
        <taxon>Pseudomonadota</taxon>
        <taxon>Gammaproteobacteria</taxon>
        <taxon>Vibrionales</taxon>
        <taxon>Vibrionaceae</taxon>
        <taxon>Photobacterium</taxon>
    </lineage>
</organism>
<dbReference type="Proteomes" id="UP000241771">
    <property type="component" value="Unassembled WGS sequence"/>
</dbReference>
<sequence length="92" mass="10067">MRLIMKFSIPVVKGNEAVSDGSLKVAFQKMVEQLQPEAAYFHLVDGCRGGTIVFEADEPSQMAVTCEPLFAALNAKIDIQPAISLDELLEKL</sequence>
<name>A0A2T3NPL3_9GAMM</name>
<accession>A0A2T3NPL3</accession>
<dbReference type="OrthoDB" id="120749at2"/>
<proteinExistence type="predicted"/>
<comment type="caution">
    <text evidence="1">The sequence shown here is derived from an EMBL/GenBank/DDBJ whole genome shotgun (WGS) entry which is preliminary data.</text>
</comment>
<keyword evidence="2" id="KW-1185">Reference proteome</keyword>
<dbReference type="EMBL" id="PYMA01000012">
    <property type="protein sequence ID" value="PSW18209.1"/>
    <property type="molecule type" value="Genomic_DNA"/>
</dbReference>
<gene>
    <name evidence="1" type="ORF">C9I98_17670</name>
</gene>
<reference evidence="1 2" key="1">
    <citation type="submission" date="2018-01" db="EMBL/GenBank/DDBJ databases">
        <title>Whole genome sequencing of Histamine producing bacteria.</title>
        <authorList>
            <person name="Butler K."/>
        </authorList>
    </citation>
    <scope>NUCLEOTIDE SEQUENCE [LARGE SCALE GENOMIC DNA]</scope>
    <source>
        <strain evidence="1 2">DSM 100436</strain>
    </source>
</reference>
<protein>
    <recommendedName>
        <fullName evidence="3">DUF3303 domain-containing protein</fullName>
    </recommendedName>
</protein>
<evidence type="ECO:0000313" key="2">
    <source>
        <dbReference type="Proteomes" id="UP000241771"/>
    </source>
</evidence>
<dbReference type="AlphaFoldDB" id="A0A2T3NPL3"/>
<dbReference type="RefSeq" id="WP_036817574.1">
    <property type="nucleotide sequence ID" value="NZ_JGVO01000084.1"/>
</dbReference>